<dbReference type="PROSITE" id="PS50005">
    <property type="entry name" value="TPR"/>
    <property type="match status" value="2"/>
</dbReference>
<dbReference type="EMBL" id="JBFDAA010000005">
    <property type="protein sequence ID" value="KAL1132755.1"/>
    <property type="molecule type" value="Genomic_DNA"/>
</dbReference>
<evidence type="ECO:0000256" key="6">
    <source>
        <dbReference type="SAM" id="MobiDB-lite"/>
    </source>
</evidence>
<dbReference type="SUPFAM" id="SSF48452">
    <property type="entry name" value="TPR-like"/>
    <property type="match status" value="1"/>
</dbReference>
<evidence type="ECO:0000256" key="3">
    <source>
        <dbReference type="ARBA" id="ARBA00022737"/>
    </source>
</evidence>
<feature type="repeat" description="TPR" evidence="5">
    <location>
        <begin position="88"/>
        <end position="121"/>
    </location>
</feature>
<evidence type="ECO:0000313" key="7">
    <source>
        <dbReference type="EMBL" id="KAL1132755.1"/>
    </source>
</evidence>
<name>A0ABD0YN99_9HEMI</name>
<feature type="repeat" description="TPR" evidence="5">
    <location>
        <begin position="122"/>
        <end position="155"/>
    </location>
</feature>
<evidence type="ECO:0000313" key="8">
    <source>
        <dbReference type="Proteomes" id="UP001558652"/>
    </source>
</evidence>
<feature type="region of interest" description="Disordered" evidence="6">
    <location>
        <begin position="1"/>
        <end position="29"/>
    </location>
</feature>
<dbReference type="PROSITE" id="PS50293">
    <property type="entry name" value="TPR_REGION"/>
    <property type="match status" value="1"/>
</dbReference>
<feature type="compositionally biased region" description="Basic and acidic residues" evidence="6">
    <location>
        <begin position="16"/>
        <end position="29"/>
    </location>
</feature>
<comment type="subcellular location">
    <subcellularLocation>
        <location evidence="1">Cytoplasm</location>
    </subcellularLocation>
</comment>
<keyword evidence="2" id="KW-0963">Cytoplasm</keyword>
<dbReference type="AlphaFoldDB" id="A0ABD0YN99"/>
<evidence type="ECO:0000256" key="4">
    <source>
        <dbReference type="ARBA" id="ARBA00022803"/>
    </source>
</evidence>
<keyword evidence="4 5" id="KW-0802">TPR repeat</keyword>
<organism evidence="7 8">
    <name type="scientific">Ranatra chinensis</name>
    <dbReference type="NCBI Taxonomy" id="642074"/>
    <lineage>
        <taxon>Eukaryota</taxon>
        <taxon>Metazoa</taxon>
        <taxon>Ecdysozoa</taxon>
        <taxon>Arthropoda</taxon>
        <taxon>Hexapoda</taxon>
        <taxon>Insecta</taxon>
        <taxon>Pterygota</taxon>
        <taxon>Neoptera</taxon>
        <taxon>Paraneoptera</taxon>
        <taxon>Hemiptera</taxon>
        <taxon>Heteroptera</taxon>
        <taxon>Panheteroptera</taxon>
        <taxon>Nepomorpha</taxon>
        <taxon>Nepidae</taxon>
        <taxon>Ranatrinae</taxon>
        <taxon>Ranatra</taxon>
    </lineage>
</organism>
<evidence type="ECO:0000256" key="2">
    <source>
        <dbReference type="ARBA" id="ARBA00022490"/>
    </source>
</evidence>
<evidence type="ECO:0000256" key="5">
    <source>
        <dbReference type="PROSITE-ProRule" id="PRU00339"/>
    </source>
</evidence>
<dbReference type="Pfam" id="PF13181">
    <property type="entry name" value="TPR_8"/>
    <property type="match status" value="1"/>
</dbReference>
<sequence length="249" mass="29542">MDIEEERKREERHRKEKEEQLKKAKEAAMSREEKEIKEIKEVTRDWSDGEKEVYALKEKDLGNEYYKGNEFEKALRYYTRSIAVYPTAVAYNNRAATYLKQCKYSKALEDTNKVLEIEPENVKAFYRRALALQHKNEFHKALDDIREVLKREPNHVIARHVADQLREHCESVPKKVKLLMKDEVPNDNPNNLKVVEVTQDEMLRDYSDKNFIEVNDWGLPKIMCNCNGKYSNDPGIQHDSNVRYQHLHT</sequence>
<dbReference type="InterPro" id="IPR051982">
    <property type="entry name" value="CiliaryAsmbly_MitoImport"/>
</dbReference>
<dbReference type="GO" id="GO:0005737">
    <property type="term" value="C:cytoplasm"/>
    <property type="evidence" value="ECO:0007669"/>
    <property type="project" value="UniProtKB-SubCell"/>
</dbReference>
<comment type="caution">
    <text evidence="7">The sequence shown here is derived from an EMBL/GenBank/DDBJ whole genome shotgun (WGS) entry which is preliminary data.</text>
</comment>
<gene>
    <name evidence="7" type="ORF">AAG570_010707</name>
</gene>
<protein>
    <submittedName>
        <fullName evidence="7">Uncharacterized protein</fullName>
    </submittedName>
</protein>
<evidence type="ECO:0000256" key="1">
    <source>
        <dbReference type="ARBA" id="ARBA00004496"/>
    </source>
</evidence>
<dbReference type="Gene3D" id="1.25.40.10">
    <property type="entry name" value="Tetratricopeptide repeat domain"/>
    <property type="match status" value="1"/>
</dbReference>
<keyword evidence="8" id="KW-1185">Reference proteome</keyword>
<dbReference type="InterPro" id="IPR019734">
    <property type="entry name" value="TPR_rpt"/>
</dbReference>
<dbReference type="Pfam" id="PF00515">
    <property type="entry name" value="TPR_1"/>
    <property type="match status" value="1"/>
</dbReference>
<dbReference type="SMART" id="SM00028">
    <property type="entry name" value="TPR"/>
    <property type="match status" value="3"/>
</dbReference>
<accession>A0ABD0YN99</accession>
<keyword evidence="3" id="KW-0677">Repeat</keyword>
<dbReference type="InterPro" id="IPR011990">
    <property type="entry name" value="TPR-like_helical_dom_sf"/>
</dbReference>
<proteinExistence type="predicted"/>
<dbReference type="Proteomes" id="UP001558652">
    <property type="component" value="Unassembled WGS sequence"/>
</dbReference>
<dbReference type="PANTHER" id="PTHR45984">
    <property type="entry name" value="RNA (RNA) POLYMERASE II ASSOCIATED PROTEIN HOMOLOG"/>
    <property type="match status" value="1"/>
</dbReference>
<reference evidence="7 8" key="1">
    <citation type="submission" date="2024-07" db="EMBL/GenBank/DDBJ databases">
        <title>Chromosome-level genome assembly of the water stick insect Ranatra chinensis (Heteroptera: Nepidae).</title>
        <authorList>
            <person name="Liu X."/>
        </authorList>
    </citation>
    <scope>NUCLEOTIDE SEQUENCE [LARGE SCALE GENOMIC DNA]</scope>
    <source>
        <strain evidence="7">Cailab_2021Rc</strain>
        <tissue evidence="7">Muscle</tissue>
    </source>
</reference>
<dbReference type="PANTHER" id="PTHR45984:SF1">
    <property type="entry name" value="SPAG1 AXONEMAL DYNEIN ASSEMBLY FACTOR"/>
    <property type="match status" value="1"/>
</dbReference>